<comment type="caution">
    <text evidence="7">The sequence shown here is derived from an EMBL/GenBank/DDBJ whole genome shotgun (WGS) entry which is preliminary data.</text>
</comment>
<dbReference type="PANTHER" id="PTHR11662">
    <property type="entry name" value="SOLUTE CARRIER FAMILY 17"/>
    <property type="match status" value="1"/>
</dbReference>
<dbReference type="Proteomes" id="UP000814243">
    <property type="component" value="Unassembled WGS sequence"/>
</dbReference>
<keyword evidence="3 5" id="KW-1133">Transmembrane helix</keyword>
<evidence type="ECO:0000313" key="8">
    <source>
        <dbReference type="Proteomes" id="UP000814243"/>
    </source>
</evidence>
<evidence type="ECO:0000256" key="4">
    <source>
        <dbReference type="ARBA" id="ARBA00023136"/>
    </source>
</evidence>
<dbReference type="Pfam" id="PF07690">
    <property type="entry name" value="MFS_1"/>
    <property type="match status" value="1"/>
</dbReference>
<evidence type="ECO:0000256" key="3">
    <source>
        <dbReference type="ARBA" id="ARBA00022989"/>
    </source>
</evidence>
<feature type="non-terminal residue" evidence="7">
    <location>
        <position position="1"/>
    </location>
</feature>
<evidence type="ECO:0000256" key="2">
    <source>
        <dbReference type="ARBA" id="ARBA00022692"/>
    </source>
</evidence>
<dbReference type="Gene3D" id="1.20.1250.20">
    <property type="entry name" value="MFS general substrate transporter like domains"/>
    <property type="match status" value="1"/>
</dbReference>
<dbReference type="GO" id="GO:0022857">
    <property type="term" value="F:transmembrane transporter activity"/>
    <property type="evidence" value="ECO:0007669"/>
    <property type="project" value="InterPro"/>
</dbReference>
<evidence type="ECO:0000256" key="1">
    <source>
        <dbReference type="ARBA" id="ARBA00004141"/>
    </source>
</evidence>
<dbReference type="PANTHER" id="PTHR11662:SF399">
    <property type="entry name" value="FI19708P1-RELATED"/>
    <property type="match status" value="1"/>
</dbReference>
<dbReference type="GO" id="GO:0006820">
    <property type="term" value="P:monoatomic anion transport"/>
    <property type="evidence" value="ECO:0007669"/>
    <property type="project" value="TreeGrafter"/>
</dbReference>
<organism evidence="7 8">
    <name type="scientific">Spodoptera exigua</name>
    <name type="common">Beet armyworm</name>
    <name type="synonym">Noctua fulgens</name>
    <dbReference type="NCBI Taxonomy" id="7107"/>
    <lineage>
        <taxon>Eukaryota</taxon>
        <taxon>Metazoa</taxon>
        <taxon>Ecdysozoa</taxon>
        <taxon>Arthropoda</taxon>
        <taxon>Hexapoda</taxon>
        <taxon>Insecta</taxon>
        <taxon>Pterygota</taxon>
        <taxon>Neoptera</taxon>
        <taxon>Endopterygota</taxon>
        <taxon>Lepidoptera</taxon>
        <taxon>Glossata</taxon>
        <taxon>Ditrysia</taxon>
        <taxon>Noctuoidea</taxon>
        <taxon>Noctuidae</taxon>
        <taxon>Amphipyrinae</taxon>
        <taxon>Spodoptera</taxon>
    </lineage>
</organism>
<gene>
    <name evidence="7" type="ORF">HF086_012947</name>
</gene>
<dbReference type="SUPFAM" id="SSF103473">
    <property type="entry name" value="MFS general substrate transporter"/>
    <property type="match status" value="1"/>
</dbReference>
<dbReference type="AlphaFoldDB" id="A0A922MNI1"/>
<dbReference type="GO" id="GO:0016020">
    <property type="term" value="C:membrane"/>
    <property type="evidence" value="ECO:0007669"/>
    <property type="project" value="UniProtKB-SubCell"/>
</dbReference>
<keyword evidence="2 5" id="KW-0812">Transmembrane</keyword>
<comment type="subcellular location">
    <subcellularLocation>
        <location evidence="1">Membrane</location>
        <topology evidence="1">Multi-pass membrane protein</topology>
    </subcellularLocation>
</comment>
<reference evidence="7" key="1">
    <citation type="journal article" date="2021" name="G3 (Bethesda)">
        <title>Genome and transcriptome analysis of the beet armyworm Spodoptera exigua reveals targets for pest control. .</title>
        <authorList>
            <person name="Simon S."/>
            <person name="Breeschoten T."/>
            <person name="Jansen H.J."/>
            <person name="Dirks R.P."/>
            <person name="Schranz M.E."/>
            <person name="Ros V.I.D."/>
        </authorList>
    </citation>
    <scope>NUCLEOTIDE SEQUENCE</scope>
    <source>
        <strain evidence="7">TB_SE_WUR_2020</strain>
    </source>
</reference>
<dbReference type="EMBL" id="JACEFF010000345">
    <property type="protein sequence ID" value="KAH9639337.1"/>
    <property type="molecule type" value="Genomic_DNA"/>
</dbReference>
<proteinExistence type="predicted"/>
<dbReference type="InterPro" id="IPR020846">
    <property type="entry name" value="MFS_dom"/>
</dbReference>
<dbReference type="InterPro" id="IPR050382">
    <property type="entry name" value="MFS_Na/Anion_cotransporter"/>
</dbReference>
<evidence type="ECO:0000259" key="6">
    <source>
        <dbReference type="PROSITE" id="PS50850"/>
    </source>
</evidence>
<accession>A0A922MNI1</accession>
<evidence type="ECO:0000313" key="7">
    <source>
        <dbReference type="EMBL" id="KAH9639337.1"/>
    </source>
</evidence>
<feature type="domain" description="Major facilitator superfamily (MFS) profile" evidence="6">
    <location>
        <begin position="1"/>
        <end position="102"/>
    </location>
</feature>
<sequence>MLELRRGFGGLQLILTVFFVQPDGVVTFDWTAQQQAYVLSGYFWGYSISCLVGGTAAEFWGPRKLVFVTMLLIAILTILSPQAARIHYMALVAVRFVSGLAA</sequence>
<evidence type="ECO:0000256" key="5">
    <source>
        <dbReference type="SAM" id="Phobius"/>
    </source>
</evidence>
<dbReference type="InterPro" id="IPR036259">
    <property type="entry name" value="MFS_trans_sf"/>
</dbReference>
<dbReference type="InterPro" id="IPR011701">
    <property type="entry name" value="MFS"/>
</dbReference>
<protein>
    <recommendedName>
        <fullName evidence="6">Major facilitator superfamily (MFS) profile domain-containing protein</fullName>
    </recommendedName>
</protein>
<feature type="transmembrane region" description="Helical" evidence="5">
    <location>
        <begin position="43"/>
        <end position="60"/>
    </location>
</feature>
<dbReference type="PROSITE" id="PS50850">
    <property type="entry name" value="MFS"/>
    <property type="match status" value="1"/>
</dbReference>
<feature type="transmembrane region" description="Helical" evidence="5">
    <location>
        <begin position="65"/>
        <end position="84"/>
    </location>
</feature>
<keyword evidence="4 5" id="KW-0472">Membrane</keyword>
<name>A0A922MNI1_SPOEX</name>